<dbReference type="SUPFAM" id="SSF52374">
    <property type="entry name" value="Nucleotidylyl transferase"/>
    <property type="match status" value="1"/>
</dbReference>
<keyword evidence="4 10" id="KW-0436">Ligase</keyword>
<dbReference type="InterPro" id="IPR020058">
    <property type="entry name" value="Glu/Gln-tRNA-synth_Ib_cat-dom"/>
</dbReference>
<dbReference type="HAMAP" id="MF_00022">
    <property type="entry name" value="Glu_tRNA_synth_type1"/>
    <property type="match status" value="1"/>
</dbReference>
<dbReference type="PANTHER" id="PTHR43311">
    <property type="entry name" value="GLUTAMATE--TRNA LIGASE"/>
    <property type="match status" value="1"/>
</dbReference>
<evidence type="ECO:0000256" key="6">
    <source>
        <dbReference type="ARBA" id="ARBA00022840"/>
    </source>
</evidence>
<keyword evidence="5 10" id="KW-0547">Nucleotide-binding</keyword>
<dbReference type="CDD" id="cd00808">
    <property type="entry name" value="GluRS_core"/>
    <property type="match status" value="1"/>
</dbReference>
<dbReference type="PANTHER" id="PTHR43311:SF2">
    <property type="entry name" value="GLUTAMATE--TRNA LIGASE, MITOCHONDRIAL-RELATED"/>
    <property type="match status" value="1"/>
</dbReference>
<keyword evidence="11" id="KW-0732">Signal</keyword>
<dbReference type="InterPro" id="IPR004527">
    <property type="entry name" value="Glu-tRNA-ligase_bac/mito"/>
</dbReference>
<dbReference type="EMBL" id="DAKRPA010000032">
    <property type="protein sequence ID" value="DBA02376.1"/>
    <property type="molecule type" value="Genomic_DNA"/>
</dbReference>
<dbReference type="Proteomes" id="UP001146120">
    <property type="component" value="Unassembled WGS sequence"/>
</dbReference>
<dbReference type="InterPro" id="IPR008925">
    <property type="entry name" value="aa_tRNA-synth_I_cd-bd_sf"/>
</dbReference>
<feature type="signal peptide" evidence="11">
    <location>
        <begin position="1"/>
        <end position="19"/>
    </location>
</feature>
<organism evidence="14 15">
    <name type="scientific">Lagenidium giganteum</name>
    <dbReference type="NCBI Taxonomy" id="4803"/>
    <lineage>
        <taxon>Eukaryota</taxon>
        <taxon>Sar</taxon>
        <taxon>Stramenopiles</taxon>
        <taxon>Oomycota</taxon>
        <taxon>Peronosporomycetes</taxon>
        <taxon>Pythiales</taxon>
        <taxon>Pythiaceae</taxon>
    </lineage>
</organism>
<feature type="chain" id="PRO_5043898415" description="glutamate--tRNA ligase" evidence="11">
    <location>
        <begin position="20"/>
        <end position="745"/>
    </location>
</feature>
<evidence type="ECO:0000259" key="12">
    <source>
        <dbReference type="Pfam" id="PF00749"/>
    </source>
</evidence>
<evidence type="ECO:0000256" key="11">
    <source>
        <dbReference type="SAM" id="SignalP"/>
    </source>
</evidence>
<dbReference type="GO" id="GO:0006424">
    <property type="term" value="P:glutamyl-tRNA aminoacylation"/>
    <property type="evidence" value="ECO:0007669"/>
    <property type="project" value="InterPro"/>
</dbReference>
<protein>
    <recommendedName>
        <fullName evidence="3">glutamate--tRNA ligase</fullName>
        <ecNumber evidence="3">6.1.1.17</ecNumber>
    </recommendedName>
    <alternativeName>
        <fullName evidence="9">Glutamyl-tRNA synthetase</fullName>
    </alternativeName>
</protein>
<evidence type="ECO:0000259" key="13">
    <source>
        <dbReference type="Pfam" id="PF19269"/>
    </source>
</evidence>
<comment type="subcellular location">
    <subcellularLocation>
        <location evidence="1">Mitochondrion</location>
    </subcellularLocation>
</comment>
<dbReference type="PRINTS" id="PR00987">
    <property type="entry name" value="TRNASYNTHGLU"/>
</dbReference>
<dbReference type="InterPro" id="IPR000924">
    <property type="entry name" value="Glu/Gln-tRNA-synth"/>
</dbReference>
<keyword evidence="7 10" id="KW-0648">Protein biosynthesis</keyword>
<dbReference type="InterPro" id="IPR014729">
    <property type="entry name" value="Rossmann-like_a/b/a_fold"/>
</dbReference>
<keyword evidence="15" id="KW-1185">Reference proteome</keyword>
<dbReference type="InterPro" id="IPR001412">
    <property type="entry name" value="aa-tRNA-synth_I_CS"/>
</dbReference>
<dbReference type="GO" id="GO:0005739">
    <property type="term" value="C:mitochondrion"/>
    <property type="evidence" value="ECO:0007669"/>
    <property type="project" value="UniProtKB-SubCell"/>
</dbReference>
<evidence type="ECO:0000256" key="8">
    <source>
        <dbReference type="ARBA" id="ARBA00023146"/>
    </source>
</evidence>
<dbReference type="SUPFAM" id="SSF52540">
    <property type="entry name" value="P-loop containing nucleoside triphosphate hydrolases"/>
    <property type="match status" value="1"/>
</dbReference>
<dbReference type="InterPro" id="IPR020751">
    <property type="entry name" value="aa-tRNA-synth_I_codon-bd_sub2"/>
</dbReference>
<dbReference type="GO" id="GO:0008270">
    <property type="term" value="F:zinc ion binding"/>
    <property type="evidence" value="ECO:0007669"/>
    <property type="project" value="InterPro"/>
</dbReference>
<dbReference type="SUPFAM" id="SSF48163">
    <property type="entry name" value="An anticodon-binding domain of class I aminoacyl-tRNA synthetases"/>
    <property type="match status" value="1"/>
</dbReference>
<dbReference type="PROSITE" id="PS00178">
    <property type="entry name" value="AA_TRNA_LIGASE_I"/>
    <property type="match status" value="1"/>
</dbReference>
<dbReference type="Gene3D" id="1.10.10.350">
    <property type="match status" value="1"/>
</dbReference>
<keyword evidence="6 10" id="KW-0067">ATP-binding</keyword>
<proteinExistence type="inferred from homology"/>
<evidence type="ECO:0000256" key="2">
    <source>
        <dbReference type="ARBA" id="ARBA00007894"/>
    </source>
</evidence>
<feature type="domain" description="Glutamyl/glutaminyl-tRNA synthetase class Ib catalytic" evidence="12">
    <location>
        <begin position="252"/>
        <end position="569"/>
    </location>
</feature>
<evidence type="ECO:0000256" key="3">
    <source>
        <dbReference type="ARBA" id="ARBA00012835"/>
    </source>
</evidence>
<dbReference type="Pfam" id="PF19269">
    <property type="entry name" value="Anticodon_2"/>
    <property type="match status" value="1"/>
</dbReference>
<dbReference type="Gene3D" id="3.40.50.620">
    <property type="entry name" value="HUPs"/>
    <property type="match status" value="1"/>
</dbReference>
<feature type="domain" description="Aminoacyl-tRNA synthetase class I anticodon-binding" evidence="13">
    <location>
        <begin position="616"/>
        <end position="744"/>
    </location>
</feature>
<evidence type="ECO:0000256" key="9">
    <source>
        <dbReference type="ARBA" id="ARBA00030865"/>
    </source>
</evidence>
<reference evidence="14" key="1">
    <citation type="submission" date="2022-11" db="EMBL/GenBank/DDBJ databases">
        <authorList>
            <person name="Morgan W.R."/>
            <person name="Tartar A."/>
        </authorList>
    </citation>
    <scope>NUCLEOTIDE SEQUENCE</scope>
    <source>
        <strain evidence="14">ARSEF 373</strain>
    </source>
</reference>
<dbReference type="GO" id="GO:0004818">
    <property type="term" value="F:glutamate-tRNA ligase activity"/>
    <property type="evidence" value="ECO:0007669"/>
    <property type="project" value="UniProtKB-EC"/>
</dbReference>
<comment type="similarity">
    <text evidence="2">Belongs to the class-I aminoacyl-tRNA synthetase family. Glutamate--tRNA ligase type 1 subfamily.</text>
</comment>
<reference evidence="14" key="2">
    <citation type="journal article" date="2023" name="Microbiol Resour">
        <title>Decontamination and Annotation of the Draft Genome Sequence of the Oomycete Lagenidium giganteum ARSEF 373.</title>
        <authorList>
            <person name="Morgan W.R."/>
            <person name="Tartar A."/>
        </authorList>
    </citation>
    <scope>NUCLEOTIDE SEQUENCE</scope>
    <source>
        <strain evidence="14">ARSEF 373</strain>
    </source>
</reference>
<name>A0AAV2Z7S0_9STRA</name>
<evidence type="ECO:0000256" key="1">
    <source>
        <dbReference type="ARBA" id="ARBA00004173"/>
    </source>
</evidence>
<dbReference type="InterPro" id="IPR033910">
    <property type="entry name" value="GluRS_core"/>
</dbReference>
<evidence type="ECO:0000256" key="4">
    <source>
        <dbReference type="ARBA" id="ARBA00022598"/>
    </source>
</evidence>
<dbReference type="InterPro" id="IPR027417">
    <property type="entry name" value="P-loop_NTPase"/>
</dbReference>
<keyword evidence="8 10" id="KW-0030">Aminoacyl-tRNA synthetase</keyword>
<dbReference type="EC" id="6.1.1.17" evidence="3"/>
<dbReference type="Gene3D" id="3.40.50.300">
    <property type="entry name" value="P-loop containing nucleotide triphosphate hydrolases"/>
    <property type="match status" value="1"/>
</dbReference>
<dbReference type="Pfam" id="PF13671">
    <property type="entry name" value="AAA_33"/>
    <property type="match status" value="1"/>
</dbReference>
<dbReference type="FunFam" id="3.40.50.620:FF:000045">
    <property type="entry name" value="Glutamate--tRNA ligase, mitochondrial"/>
    <property type="match status" value="1"/>
</dbReference>
<sequence>MASSVLVVLVCGLPGAGKSTLVRRLAACRGTEAQRVTRVIEFDGLLAEQADTFSPETWKASQDRMAELATAALQEQSHTKQPEGQQFVLILDDNFHLRSMRKRFAKLAEKLRVGFGIIFIDADVGDCQKRNAARTGNARVPDEAFERMVTTFEPPQPREFVFERNVARMTLEDSTDLESVLAQLQRSGKERLDEQAKAAEEAMCQLRQRLTTRGAATRACTRASWSSAVERNSVRGFCTSSHNDTVDKDAHVRVRYAPSPTGYLHLGGLRTALFNYLFAKNSGGEFILRIEDTDKTRQVPGSVEALQQTLRWCGLVEDEGPNKGGPHGPYIQSERLHIYKEHAERLIECGHAYRCFCTSERLQKLRESQTRHGEATMYDRACLGLTPSEVEERVARGEPHTIRLKIPEGRTVVKDLMRGYVQFEHSGIDDQVLMKSDGFPTYHLANVVDDHAMRISHVIRGEEWLPSTPKHVILYKALGFKPPQFAHLGLLLNEDRTKLSKRQGDVAVEDFRDKGYLPSGLVNFVALLGWNPAGGNNQEIFQLNELEQQFSLDNVNKAGSVVNVERLRWINSRHVRALFEGDRSTDPDHRRSVIKSILPFIATSLARDSELLVEEFGADYVWSAMDLMKERVSALPEFGPLCVPFFVDPDLNGAEAQQMKKKYINESTGELIKQVVEKLEGLADDEFTPDAITKSIKHVAKERKLGLKNVLMPVRYYLTGMEVGAGLGDTIHLLGRATVVRRLTQ</sequence>
<evidence type="ECO:0000256" key="7">
    <source>
        <dbReference type="ARBA" id="ARBA00022917"/>
    </source>
</evidence>
<dbReference type="AlphaFoldDB" id="A0AAV2Z7S0"/>
<comment type="caution">
    <text evidence="14">The sequence shown here is derived from an EMBL/GenBank/DDBJ whole genome shotgun (WGS) entry which is preliminary data.</text>
</comment>
<dbReference type="InterPro" id="IPR049940">
    <property type="entry name" value="GluQ/Sye"/>
</dbReference>
<dbReference type="GO" id="GO:0000049">
    <property type="term" value="F:tRNA binding"/>
    <property type="evidence" value="ECO:0007669"/>
    <property type="project" value="InterPro"/>
</dbReference>
<evidence type="ECO:0000313" key="14">
    <source>
        <dbReference type="EMBL" id="DBA02376.1"/>
    </source>
</evidence>
<gene>
    <name evidence="14" type="ORF">N0F65_007195</name>
</gene>
<dbReference type="InterPro" id="IPR045462">
    <property type="entry name" value="aa-tRNA-synth_I_cd-bd"/>
</dbReference>
<dbReference type="NCBIfam" id="TIGR00464">
    <property type="entry name" value="gltX_bact"/>
    <property type="match status" value="1"/>
</dbReference>
<evidence type="ECO:0000256" key="10">
    <source>
        <dbReference type="RuleBase" id="RU363037"/>
    </source>
</evidence>
<dbReference type="GO" id="GO:0005524">
    <property type="term" value="F:ATP binding"/>
    <property type="evidence" value="ECO:0007669"/>
    <property type="project" value="UniProtKB-KW"/>
</dbReference>
<dbReference type="Pfam" id="PF00749">
    <property type="entry name" value="tRNA-synt_1c"/>
    <property type="match status" value="1"/>
</dbReference>
<accession>A0AAV2Z7S0</accession>
<evidence type="ECO:0000313" key="15">
    <source>
        <dbReference type="Proteomes" id="UP001146120"/>
    </source>
</evidence>
<evidence type="ECO:0000256" key="5">
    <source>
        <dbReference type="ARBA" id="ARBA00022741"/>
    </source>
</evidence>